<feature type="binding site" evidence="2">
    <location>
        <position position="75"/>
    </location>
    <ligand>
        <name>carbamoyl phosphate</name>
        <dbReference type="ChEBI" id="CHEBI:58228"/>
        <note>ligand shared between two neighboring subunits</note>
    </ligand>
</feature>
<dbReference type="EC" id="2.1.3.11" evidence="2"/>
<dbReference type="RefSeq" id="WP_128769848.1">
    <property type="nucleotide sequence ID" value="NZ_RXOC01000008.1"/>
</dbReference>
<dbReference type="InterPro" id="IPR043696">
    <property type="entry name" value="ArgF'-like"/>
</dbReference>
<feature type="binding site" description="in other chain" evidence="2">
    <location>
        <position position="110"/>
    </location>
    <ligand>
        <name>carbamoyl phosphate</name>
        <dbReference type="ChEBI" id="CHEBI:58228"/>
        <note>ligand shared between two neighboring subunits</note>
    </ligand>
</feature>
<dbReference type="Pfam" id="PF02729">
    <property type="entry name" value="OTCace_N"/>
    <property type="match status" value="1"/>
</dbReference>
<comment type="caution">
    <text evidence="6">The sequence shown here is derived from an EMBL/GenBank/DDBJ whole genome shotgun (WGS) entry which is preliminary data.</text>
</comment>
<dbReference type="UniPathway" id="UPA00068"/>
<dbReference type="InterPro" id="IPR036901">
    <property type="entry name" value="Asp/Orn_carbamoylTrfase_sf"/>
</dbReference>
<dbReference type="SUPFAM" id="SSF53671">
    <property type="entry name" value="Aspartate/ornithine carbamoyltransferase"/>
    <property type="match status" value="1"/>
</dbReference>
<dbReference type="Gene3D" id="3.40.50.1370">
    <property type="entry name" value="Aspartate/ornithine carbamoyltransferase"/>
    <property type="match status" value="2"/>
</dbReference>
<keyword evidence="8" id="KW-1185">Reference proteome</keyword>
<keyword evidence="2" id="KW-0055">Arginine biosynthesis</keyword>
<dbReference type="PRINTS" id="PR00101">
    <property type="entry name" value="ATCASE"/>
</dbReference>
<protein>
    <recommendedName>
        <fullName evidence="2">N-succinylornithine carbamoyltransferase</fullName>
        <ecNumber evidence="2">2.1.3.11</ecNumber>
    </recommendedName>
    <alternativeName>
        <fullName evidence="2">N-succinyl-L-ornithine transcarbamylase</fullName>
        <shortName evidence="2">SOTCase</shortName>
    </alternativeName>
</protein>
<name>A0A4Q0M8B9_9SPHI</name>
<dbReference type="HAMAP" id="MF_02235">
    <property type="entry name" value="SOTCase"/>
    <property type="match status" value="1"/>
</dbReference>
<dbReference type="AlphaFoldDB" id="A0A4Q0M8B9"/>
<comment type="function">
    <text evidence="2">Catalyzes the transfer of the carbamoyl group from carbamoyl phosphate to the delta-amino group of N(2)-succinyl-L-ornithine to produce N(2)-succinyl-L-citrulline. Is essential for arginine biosynthesis.</text>
</comment>
<reference evidence="5 8" key="2">
    <citation type="submission" date="2019-09" db="EMBL/GenBank/DDBJ databases">
        <title>Pararcticibacter amylolyticus gen. nov., sp. nov., isolated from a rottenly hemp rope, and reclassification of Pedobacter tournemirensis as Pararcticibacter tournemirensis comb. nov.</title>
        <authorList>
            <person name="Cai Y."/>
        </authorList>
    </citation>
    <scope>NUCLEOTIDE SEQUENCE [LARGE SCALE GENOMIC DNA]</scope>
    <source>
        <strain evidence="5 8">TF5-37.2-LB10</strain>
    </source>
</reference>
<dbReference type="PANTHER" id="PTHR45753">
    <property type="entry name" value="ORNITHINE CARBAMOYLTRANSFERASE, MITOCHONDRIAL"/>
    <property type="match status" value="1"/>
</dbReference>
<proteinExistence type="inferred from homology"/>
<dbReference type="OrthoDB" id="9802587at2"/>
<feature type="domain" description="Aspartate/ornithine carbamoyltransferase carbamoyl-P binding" evidence="4">
    <location>
        <begin position="4"/>
        <end position="160"/>
    </location>
</feature>
<dbReference type="Proteomes" id="UP000290848">
    <property type="component" value="Unassembled WGS sequence"/>
</dbReference>
<evidence type="ECO:0000313" key="8">
    <source>
        <dbReference type="Proteomes" id="UP000322918"/>
    </source>
</evidence>
<keyword evidence="2" id="KW-0028">Amino-acid biosynthesis</keyword>
<evidence type="ECO:0000313" key="7">
    <source>
        <dbReference type="Proteomes" id="UP000290848"/>
    </source>
</evidence>
<feature type="binding site" description="in other chain" evidence="2">
    <location>
        <position position="304"/>
    </location>
    <ligand>
        <name>carbamoyl phosphate</name>
        <dbReference type="ChEBI" id="CHEBI:58228"/>
        <note>ligand shared between two neighboring subunits</note>
    </ligand>
</feature>
<evidence type="ECO:0000259" key="3">
    <source>
        <dbReference type="Pfam" id="PF00185"/>
    </source>
</evidence>
<evidence type="ECO:0000259" key="4">
    <source>
        <dbReference type="Pfam" id="PF02729"/>
    </source>
</evidence>
<sequence length="319" mass="35810">MRLFTSVRDVTSVKTLVQEALALKSNPYAFQELGKNKTLGVIFLNPSLRTRLSTQKAAANLGMSVMVMNIDKEGWALETRDGVVMDGTTVEHIREAARVFGQYCDILAIRAFPGLKNRDEDYNEEIFNKFIEFSGVPVVSLESATLHPLQSFADLITIEEHKKTQKPKVVLTWAPHVKPLPQSVPNAFAEWMCKAQQEGLLDFVITHPEGYELAGKFTEGATIIHNQDEAIKGADFIYPKNWSGYHDYGKILHNGEGWMLDLERLKITNGAKVLHCLPVRRDLELGSDILDSDSSLVIEEAGNRVWAAQTVLKRMLEEL</sequence>
<dbReference type="PRINTS" id="PR00100">
    <property type="entry name" value="AOTCASE"/>
</dbReference>
<dbReference type="EMBL" id="RXOC01000008">
    <property type="protein sequence ID" value="RXF69039.1"/>
    <property type="molecule type" value="Genomic_DNA"/>
</dbReference>
<reference evidence="6 7" key="1">
    <citation type="submission" date="2018-12" db="EMBL/GenBank/DDBJ databases">
        <title>The Draft Genome Sequence of the Soil Bacterium Pedobacter tournemirensis R1.</title>
        <authorList>
            <person name="He J."/>
        </authorList>
    </citation>
    <scope>NUCLEOTIDE SEQUENCE [LARGE SCALE GENOMIC DNA]</scope>
    <source>
        <strain evidence="6 7">R1</strain>
    </source>
</reference>
<gene>
    <name evidence="2" type="primary">argF'</name>
    <name evidence="6" type="ORF">EKH83_12850</name>
    <name evidence="5" type="ORF">F1649_18590</name>
</gene>
<keyword evidence="1 2" id="KW-0808">Transferase</keyword>
<dbReference type="GO" id="GO:0019240">
    <property type="term" value="P:citrulline biosynthetic process"/>
    <property type="evidence" value="ECO:0007669"/>
    <property type="project" value="TreeGrafter"/>
</dbReference>
<feature type="binding site" evidence="2">
    <location>
        <position position="176"/>
    </location>
    <ligand>
        <name>N(2)-succinyl-L-ornithine</name>
        <dbReference type="ChEBI" id="CHEBI:58514"/>
    </ligand>
</feature>
<feature type="binding site" description="in other chain" evidence="2">
    <location>
        <begin position="47"/>
        <end position="50"/>
    </location>
    <ligand>
        <name>carbamoyl phosphate</name>
        <dbReference type="ChEBI" id="CHEBI:58228"/>
        <note>ligand shared between two neighboring subunits</note>
    </ligand>
</feature>
<feature type="domain" description="Aspartate/ornithine carbamoyltransferase Asp/Orn-binding" evidence="3">
    <location>
        <begin position="221"/>
        <end position="313"/>
    </location>
</feature>
<feature type="binding site" evidence="2">
    <location>
        <position position="142"/>
    </location>
    <ligand>
        <name>N(2)-succinyl-L-ornithine</name>
        <dbReference type="ChEBI" id="CHEBI:58514"/>
    </ligand>
</feature>
<dbReference type="InterPro" id="IPR006131">
    <property type="entry name" value="Asp_carbamoyltransf_Asp/Orn-bd"/>
</dbReference>
<organism evidence="6 7">
    <name type="scientific">Arcticibacter tournemirensis</name>
    <dbReference type="NCBI Taxonomy" id="699437"/>
    <lineage>
        <taxon>Bacteria</taxon>
        <taxon>Pseudomonadati</taxon>
        <taxon>Bacteroidota</taxon>
        <taxon>Sphingobacteriia</taxon>
        <taxon>Sphingobacteriales</taxon>
        <taxon>Sphingobacteriaceae</taxon>
        <taxon>Arcticibacter</taxon>
    </lineage>
</organism>
<comment type="catalytic activity">
    <reaction evidence="2">
        <text>N(2)-succinyl-L-ornithine + carbamoyl phosphate = N(2)-succinyl-L-citrulline + phosphate + H(+)</text>
        <dbReference type="Rhea" id="RHEA:25884"/>
        <dbReference type="ChEBI" id="CHEBI:15378"/>
        <dbReference type="ChEBI" id="CHEBI:43474"/>
        <dbReference type="ChEBI" id="CHEBI:58228"/>
        <dbReference type="ChEBI" id="CHEBI:58514"/>
        <dbReference type="ChEBI" id="CHEBI:58862"/>
        <dbReference type="EC" id="2.1.3.11"/>
    </reaction>
</comment>
<evidence type="ECO:0000256" key="2">
    <source>
        <dbReference type="HAMAP-Rule" id="MF_02235"/>
    </source>
</evidence>
<dbReference type="PANTHER" id="PTHR45753:SF3">
    <property type="entry name" value="ORNITHINE TRANSCARBAMYLASE, MITOCHONDRIAL"/>
    <property type="match status" value="1"/>
</dbReference>
<dbReference type="InterPro" id="IPR006132">
    <property type="entry name" value="Asp/Orn_carbamoyltranf_P-bd"/>
</dbReference>
<comment type="subunit">
    <text evidence="2">Homotrimer.</text>
</comment>
<evidence type="ECO:0000313" key="6">
    <source>
        <dbReference type="EMBL" id="RXF69039.1"/>
    </source>
</evidence>
<dbReference type="Pfam" id="PF00185">
    <property type="entry name" value="OTCace"/>
    <property type="match status" value="1"/>
</dbReference>
<feature type="binding site" evidence="2">
    <location>
        <position position="280"/>
    </location>
    <ligand>
        <name>N(2)-succinyl-L-ornithine</name>
        <dbReference type="ChEBI" id="CHEBI:58514"/>
    </ligand>
</feature>
<evidence type="ECO:0000313" key="5">
    <source>
        <dbReference type="EMBL" id="KAA8477561.1"/>
    </source>
</evidence>
<dbReference type="Proteomes" id="UP000322918">
    <property type="component" value="Unassembled WGS sequence"/>
</dbReference>
<feature type="binding site" description="in other chain" evidence="2">
    <location>
        <begin position="276"/>
        <end position="277"/>
    </location>
    <ligand>
        <name>carbamoyl phosphate</name>
        <dbReference type="ChEBI" id="CHEBI:58228"/>
        <note>ligand shared between two neighboring subunits</note>
    </ligand>
</feature>
<feature type="binding site" description="in other chain" evidence="2">
    <location>
        <begin position="147"/>
        <end position="150"/>
    </location>
    <ligand>
        <name>carbamoyl phosphate</name>
        <dbReference type="ChEBI" id="CHEBI:58228"/>
        <note>ligand shared between two neighboring subunits</note>
    </ligand>
</feature>
<dbReference type="GO" id="GO:0004585">
    <property type="term" value="F:ornithine carbamoyltransferase activity"/>
    <property type="evidence" value="ECO:0007669"/>
    <property type="project" value="InterPro"/>
</dbReference>
<accession>A0A4Q0M8B9</accession>
<feature type="binding site" evidence="2">
    <location>
        <position position="240"/>
    </location>
    <ligand>
        <name>N(2)-succinyl-L-ornithine</name>
        <dbReference type="ChEBI" id="CHEBI:58514"/>
    </ligand>
</feature>
<comment type="similarity">
    <text evidence="2">Belongs to the aspartate/ornithine carbamoyltransferase superfamily. SOTCase family.</text>
</comment>
<comment type="pathway">
    <text evidence="2">Amino-acid biosynthesis; L-arginine biosynthesis.</text>
</comment>
<dbReference type="GO" id="GO:0016597">
    <property type="term" value="F:amino acid binding"/>
    <property type="evidence" value="ECO:0007669"/>
    <property type="project" value="InterPro"/>
</dbReference>
<evidence type="ECO:0000256" key="1">
    <source>
        <dbReference type="ARBA" id="ARBA00022679"/>
    </source>
</evidence>
<dbReference type="GO" id="GO:0042450">
    <property type="term" value="P:L-arginine biosynthetic process via ornithine"/>
    <property type="evidence" value="ECO:0007669"/>
    <property type="project" value="TreeGrafter"/>
</dbReference>
<dbReference type="InterPro" id="IPR006130">
    <property type="entry name" value="Asp/Orn_carbamoylTrfase"/>
</dbReference>
<dbReference type="EMBL" id="VWNE01000036">
    <property type="protein sequence ID" value="KAA8477561.1"/>
    <property type="molecule type" value="Genomic_DNA"/>
</dbReference>